<dbReference type="GO" id="GO:0009060">
    <property type="term" value="P:aerobic respiration"/>
    <property type="evidence" value="ECO:0007669"/>
    <property type="project" value="TreeGrafter"/>
</dbReference>
<organism evidence="4 5">
    <name type="scientific">Ruegeria marina</name>
    <dbReference type="NCBI Taxonomy" id="639004"/>
    <lineage>
        <taxon>Bacteria</taxon>
        <taxon>Pseudomonadati</taxon>
        <taxon>Pseudomonadota</taxon>
        <taxon>Alphaproteobacteria</taxon>
        <taxon>Rhodobacterales</taxon>
        <taxon>Roseobacteraceae</taxon>
        <taxon>Ruegeria</taxon>
    </lineage>
</organism>
<evidence type="ECO:0000256" key="1">
    <source>
        <dbReference type="ARBA" id="ARBA00001917"/>
    </source>
</evidence>
<evidence type="ECO:0000259" key="3">
    <source>
        <dbReference type="PROSITE" id="PS51349"/>
    </source>
</evidence>
<dbReference type="InterPro" id="IPR000262">
    <property type="entry name" value="FMN-dep_DH"/>
</dbReference>
<evidence type="ECO:0000313" key="5">
    <source>
        <dbReference type="Proteomes" id="UP000199628"/>
    </source>
</evidence>
<keyword evidence="2" id="KW-0560">Oxidoreductase</keyword>
<dbReference type="PANTHER" id="PTHR10578:SF85">
    <property type="entry name" value="L-LACTATE DEHYDROGENASE"/>
    <property type="match status" value="1"/>
</dbReference>
<feature type="domain" description="FMN hydroxy acid dehydrogenase" evidence="3">
    <location>
        <begin position="1"/>
        <end position="149"/>
    </location>
</feature>
<reference evidence="5" key="1">
    <citation type="submission" date="2016-10" db="EMBL/GenBank/DDBJ databases">
        <authorList>
            <person name="Varghese N."/>
            <person name="Submissions S."/>
        </authorList>
    </citation>
    <scope>NUCLEOTIDE SEQUENCE [LARGE SCALE GENOMIC DNA]</scope>
    <source>
        <strain evidence="5">CGMCC 1.9108</strain>
    </source>
</reference>
<comment type="cofactor">
    <cofactor evidence="1">
        <name>FMN</name>
        <dbReference type="ChEBI" id="CHEBI:58210"/>
    </cofactor>
</comment>
<keyword evidence="5" id="KW-1185">Reference proteome</keyword>
<accession>A0A1G7ED97</accession>
<dbReference type="AlphaFoldDB" id="A0A1G7ED97"/>
<dbReference type="STRING" id="639004.SAMN04488239_1259"/>
<dbReference type="GO" id="GO:0004459">
    <property type="term" value="F:L-lactate dehydrogenase (NAD+) activity"/>
    <property type="evidence" value="ECO:0007669"/>
    <property type="project" value="TreeGrafter"/>
</dbReference>
<dbReference type="Pfam" id="PF01070">
    <property type="entry name" value="FMN_dh"/>
    <property type="match status" value="1"/>
</dbReference>
<dbReference type="InterPro" id="IPR037396">
    <property type="entry name" value="FMN_HAD"/>
</dbReference>
<evidence type="ECO:0000256" key="2">
    <source>
        <dbReference type="ARBA" id="ARBA00023002"/>
    </source>
</evidence>
<dbReference type="InterPro" id="IPR013785">
    <property type="entry name" value="Aldolase_TIM"/>
</dbReference>
<dbReference type="GO" id="GO:0005886">
    <property type="term" value="C:plasma membrane"/>
    <property type="evidence" value="ECO:0007669"/>
    <property type="project" value="TreeGrafter"/>
</dbReference>
<dbReference type="Proteomes" id="UP000199628">
    <property type="component" value="Unassembled WGS sequence"/>
</dbReference>
<dbReference type="SUPFAM" id="SSF51395">
    <property type="entry name" value="FMN-linked oxidoreductases"/>
    <property type="match status" value="1"/>
</dbReference>
<dbReference type="OrthoDB" id="9770452at2"/>
<protein>
    <submittedName>
        <fullName evidence="4">FMN-dependent dehydrogenase</fullName>
    </submittedName>
</protein>
<dbReference type="RefSeq" id="WP_093037438.1">
    <property type="nucleotide sequence ID" value="NZ_FMZV01000025.1"/>
</dbReference>
<proteinExistence type="predicted"/>
<dbReference type="Gene3D" id="3.20.20.70">
    <property type="entry name" value="Aldolase class I"/>
    <property type="match status" value="1"/>
</dbReference>
<dbReference type="PROSITE" id="PS51349">
    <property type="entry name" value="FMN_HYDROXY_ACID_DH_2"/>
    <property type="match status" value="1"/>
</dbReference>
<gene>
    <name evidence="4" type="ORF">SAMN04488239_1259</name>
</gene>
<evidence type="ECO:0000313" key="4">
    <source>
        <dbReference type="EMBL" id="SDE61611.1"/>
    </source>
</evidence>
<dbReference type="EMBL" id="FMZV01000025">
    <property type="protein sequence ID" value="SDE61611.1"/>
    <property type="molecule type" value="Genomic_DNA"/>
</dbReference>
<dbReference type="PANTHER" id="PTHR10578">
    <property type="entry name" value="S -2-HYDROXY-ACID OXIDASE-RELATED"/>
    <property type="match status" value="1"/>
</dbReference>
<name>A0A1G7ED97_9RHOB</name>
<sequence length="150" mass="15660">MTWAEIEWLRGIRKGKLVIKGVLSAADAQSAVNSGADAVIVSNYGGRQFDGVAYSISVVPEVAQAIGGSAEVLMDGGVRIGLDVFRARTLGAQGVLIGRHWAYAVAAKGRAGVLSLLQAFKRKLTVAMALCGVTDLSQITGDLVWRGSTS</sequence>